<evidence type="ECO:0000256" key="3">
    <source>
        <dbReference type="ARBA" id="ARBA00022650"/>
    </source>
</evidence>
<keyword evidence="4 7" id="KW-0521">NADP</keyword>
<dbReference type="EC" id="1.2.1.41" evidence="7"/>
<comment type="caution">
    <text evidence="9">The sequence shown here is derived from an EMBL/GenBank/DDBJ whole genome shotgun (WGS) entry which is preliminary data.</text>
</comment>
<comment type="subcellular location">
    <subcellularLocation>
        <location evidence="7">Cytoplasm</location>
    </subcellularLocation>
</comment>
<dbReference type="InterPro" id="IPR016163">
    <property type="entry name" value="Ald_DH_C"/>
</dbReference>
<dbReference type="Proteomes" id="UP001286174">
    <property type="component" value="Unassembled WGS sequence"/>
</dbReference>
<dbReference type="SUPFAM" id="SSF53720">
    <property type="entry name" value="ALDH-like"/>
    <property type="match status" value="1"/>
</dbReference>
<dbReference type="InterPro" id="IPR016162">
    <property type="entry name" value="Ald_DH_N"/>
</dbReference>
<proteinExistence type="inferred from homology"/>
<dbReference type="Gene3D" id="3.40.605.10">
    <property type="entry name" value="Aldehyde Dehydrogenase, Chain A, domain 1"/>
    <property type="match status" value="1"/>
</dbReference>
<dbReference type="PANTHER" id="PTHR11063">
    <property type="entry name" value="GLUTAMATE SEMIALDEHYDE DEHYDROGENASE"/>
    <property type="match status" value="1"/>
</dbReference>
<comment type="function">
    <text evidence="7">Catalyzes the NADPH-dependent reduction of L-glutamate 5-phosphate into L-glutamate 5-semialdehyde and phosphate. The product spontaneously undergoes cyclization to form 1-pyrroline-5-carboxylate.</text>
</comment>
<dbReference type="PROSITE" id="PS01223">
    <property type="entry name" value="PROA"/>
    <property type="match status" value="1"/>
</dbReference>
<evidence type="ECO:0000256" key="7">
    <source>
        <dbReference type="HAMAP-Rule" id="MF_00412"/>
    </source>
</evidence>
<dbReference type="InterPro" id="IPR000965">
    <property type="entry name" value="GPR_dom"/>
</dbReference>
<evidence type="ECO:0000256" key="6">
    <source>
        <dbReference type="ARBA" id="ARBA00049024"/>
    </source>
</evidence>
<dbReference type="FunFam" id="3.40.309.10:FF:000006">
    <property type="entry name" value="Gamma-glutamyl phosphate reductase"/>
    <property type="match status" value="1"/>
</dbReference>
<evidence type="ECO:0000313" key="9">
    <source>
        <dbReference type="EMBL" id="MDX8419119.1"/>
    </source>
</evidence>
<evidence type="ECO:0000256" key="2">
    <source>
        <dbReference type="ARBA" id="ARBA00022605"/>
    </source>
</evidence>
<comment type="pathway">
    <text evidence="1 7">Amino-acid biosynthesis; L-proline biosynthesis; L-glutamate 5-semialdehyde from L-glutamate: step 2/2.</text>
</comment>
<feature type="domain" description="Aldehyde dehydrogenase" evidence="8">
    <location>
        <begin position="6"/>
        <end position="283"/>
    </location>
</feature>
<name>A0AB35U354_9FIRM</name>
<dbReference type="NCBIfam" id="NF001221">
    <property type="entry name" value="PRK00197.1"/>
    <property type="match status" value="1"/>
</dbReference>
<dbReference type="CDD" id="cd07079">
    <property type="entry name" value="ALDH_F18-19_ProA-GPR"/>
    <property type="match status" value="1"/>
</dbReference>
<evidence type="ECO:0000259" key="8">
    <source>
        <dbReference type="Pfam" id="PF00171"/>
    </source>
</evidence>
<dbReference type="InterPro" id="IPR012134">
    <property type="entry name" value="Glu-5-SA_DH"/>
</dbReference>
<keyword evidence="10" id="KW-1185">Reference proteome</keyword>
<dbReference type="GO" id="GO:0055129">
    <property type="term" value="P:L-proline biosynthetic process"/>
    <property type="evidence" value="ECO:0007669"/>
    <property type="project" value="UniProtKB-UniRule"/>
</dbReference>
<keyword evidence="3 7" id="KW-0641">Proline biosynthesis</keyword>
<evidence type="ECO:0000256" key="4">
    <source>
        <dbReference type="ARBA" id="ARBA00022857"/>
    </source>
</evidence>
<sequence length="413" mass="45308">MKALETAARAKKASREVRQLPLDVRNQILKDFAINLRHDMSVILDANKTDVQDAKANGMRQSMLDRLSLDAPRLEQMAVGIENLIDLEDPLNRMLEERTLKSGIHLQKISVPLGVVAIIYEARPNVTADCAALCIKSGNACVLKGGKEAWRSSHAIISSMKKALQDNGVSQDSVMLCDPISHEETDALMQARESIDVLIPRGSRRLIQAVVANAKVPVIETGAGICHVYVENTAQPEMADRIIVNAKCQRPSVCNAMETLLVEKEIARSYIPHIAAIMREHAVTMYGDPESCALSDLILPAKEDSFDTEYNDLIMNVGIVDDTLAAINHIEKHGTHHSDAIITESDAEKELFFAGVDSACVYHNASTRFTDGFEFGLGAEIGISTQKLHARGPMGLEALTTYTYHLEGKGEIR</sequence>
<dbReference type="PIRSF" id="PIRSF000151">
    <property type="entry name" value="GPR"/>
    <property type="match status" value="1"/>
</dbReference>
<accession>A0AB35U354</accession>
<dbReference type="InterPro" id="IPR020593">
    <property type="entry name" value="G-glutamylP_reductase_CS"/>
</dbReference>
<dbReference type="NCBIfam" id="TIGR00407">
    <property type="entry name" value="proA"/>
    <property type="match status" value="1"/>
</dbReference>
<evidence type="ECO:0000256" key="5">
    <source>
        <dbReference type="ARBA" id="ARBA00023002"/>
    </source>
</evidence>
<comment type="catalytic activity">
    <reaction evidence="6 7">
        <text>L-glutamate 5-semialdehyde + phosphate + NADP(+) = L-glutamyl 5-phosphate + NADPH + H(+)</text>
        <dbReference type="Rhea" id="RHEA:19541"/>
        <dbReference type="ChEBI" id="CHEBI:15378"/>
        <dbReference type="ChEBI" id="CHEBI:43474"/>
        <dbReference type="ChEBI" id="CHEBI:57783"/>
        <dbReference type="ChEBI" id="CHEBI:58066"/>
        <dbReference type="ChEBI" id="CHEBI:58274"/>
        <dbReference type="ChEBI" id="CHEBI:58349"/>
        <dbReference type="EC" id="1.2.1.41"/>
    </reaction>
</comment>
<evidence type="ECO:0000313" key="10">
    <source>
        <dbReference type="Proteomes" id="UP001286174"/>
    </source>
</evidence>
<dbReference type="Gene3D" id="3.40.309.10">
    <property type="entry name" value="Aldehyde Dehydrogenase, Chain A, domain 2"/>
    <property type="match status" value="1"/>
</dbReference>
<comment type="similarity">
    <text evidence="7">Belongs to the gamma-glutamyl phosphate reductase family.</text>
</comment>
<keyword evidence="7" id="KW-0963">Cytoplasm</keyword>
<organism evidence="9 10">
    <name type="scientific">Grylomicrobium aquisgranensis</name>
    <dbReference type="NCBI Taxonomy" id="2926318"/>
    <lineage>
        <taxon>Bacteria</taxon>
        <taxon>Bacillati</taxon>
        <taxon>Bacillota</taxon>
        <taxon>Erysipelotrichia</taxon>
        <taxon>Erysipelotrichales</taxon>
        <taxon>Erysipelotrichaceae</taxon>
        <taxon>Grylomicrobium</taxon>
    </lineage>
</organism>
<dbReference type="Pfam" id="PF00171">
    <property type="entry name" value="Aldedh"/>
    <property type="match status" value="1"/>
</dbReference>
<dbReference type="GO" id="GO:0004350">
    <property type="term" value="F:glutamate-5-semialdehyde dehydrogenase activity"/>
    <property type="evidence" value="ECO:0007669"/>
    <property type="project" value="UniProtKB-UniRule"/>
</dbReference>
<dbReference type="PANTHER" id="PTHR11063:SF8">
    <property type="entry name" value="DELTA-1-PYRROLINE-5-CARBOXYLATE SYNTHASE"/>
    <property type="match status" value="1"/>
</dbReference>
<evidence type="ECO:0000256" key="1">
    <source>
        <dbReference type="ARBA" id="ARBA00004985"/>
    </source>
</evidence>
<dbReference type="InterPro" id="IPR015590">
    <property type="entry name" value="Aldehyde_DH_dom"/>
</dbReference>
<dbReference type="GO" id="GO:0050661">
    <property type="term" value="F:NADP binding"/>
    <property type="evidence" value="ECO:0007669"/>
    <property type="project" value="InterPro"/>
</dbReference>
<dbReference type="GO" id="GO:0005737">
    <property type="term" value="C:cytoplasm"/>
    <property type="evidence" value="ECO:0007669"/>
    <property type="project" value="UniProtKB-SubCell"/>
</dbReference>
<dbReference type="HAMAP" id="MF_00412">
    <property type="entry name" value="ProA"/>
    <property type="match status" value="1"/>
</dbReference>
<dbReference type="RefSeq" id="WP_370595640.1">
    <property type="nucleotide sequence ID" value="NZ_JALBUR010000005.1"/>
</dbReference>
<keyword evidence="5 7" id="KW-0560">Oxidoreductase</keyword>
<dbReference type="EMBL" id="JALBUR010000005">
    <property type="protein sequence ID" value="MDX8419119.1"/>
    <property type="molecule type" value="Genomic_DNA"/>
</dbReference>
<protein>
    <recommendedName>
        <fullName evidence="7">Gamma-glutamyl phosphate reductase</fullName>
        <shortName evidence="7">GPR</shortName>
        <ecNumber evidence="7">1.2.1.41</ecNumber>
    </recommendedName>
    <alternativeName>
        <fullName evidence="7">Glutamate-5-semialdehyde dehydrogenase</fullName>
    </alternativeName>
    <alternativeName>
        <fullName evidence="7">Glutamyl-gamma-semialdehyde dehydrogenase</fullName>
        <shortName evidence="7">GSA dehydrogenase</shortName>
    </alternativeName>
</protein>
<reference evidence="9 10" key="1">
    <citation type="submission" date="2022-03" db="EMBL/GenBank/DDBJ databases">
        <title>Novel taxa within the pig intestine.</title>
        <authorList>
            <person name="Wylensek D."/>
            <person name="Bishof K."/>
            <person name="Afrizal A."/>
            <person name="Clavel T."/>
        </authorList>
    </citation>
    <scope>NUCLEOTIDE SEQUENCE [LARGE SCALE GENOMIC DNA]</scope>
    <source>
        <strain evidence="9 10">CLA-KB-P133</strain>
    </source>
</reference>
<gene>
    <name evidence="7" type="primary">proA</name>
    <name evidence="9" type="ORF">MOZ60_03310</name>
</gene>
<keyword evidence="2 7" id="KW-0028">Amino-acid biosynthesis</keyword>
<dbReference type="InterPro" id="IPR016161">
    <property type="entry name" value="Ald_DH/histidinol_DH"/>
</dbReference>
<dbReference type="AlphaFoldDB" id="A0AB35U354"/>